<dbReference type="Pfam" id="PF00561">
    <property type="entry name" value="Abhydrolase_1"/>
    <property type="match status" value="1"/>
</dbReference>
<dbReference type="PRINTS" id="PR00793">
    <property type="entry name" value="PROAMNOPTASE"/>
</dbReference>
<evidence type="ECO:0000256" key="1">
    <source>
        <dbReference type="ARBA" id="ARBA00001585"/>
    </source>
</evidence>
<dbReference type="Gene3D" id="3.40.30.10">
    <property type="entry name" value="Glutaredoxin"/>
    <property type="match status" value="1"/>
</dbReference>
<reference evidence="12" key="1">
    <citation type="journal article" date="2020" name="Nature">
        <title>Giant virus diversity and host interactions through global metagenomics.</title>
        <authorList>
            <person name="Schulz F."/>
            <person name="Roux S."/>
            <person name="Paez-Espino D."/>
            <person name="Jungbluth S."/>
            <person name="Walsh D.A."/>
            <person name="Denef V.J."/>
            <person name="McMahon K.D."/>
            <person name="Konstantinidis K.T."/>
            <person name="Eloe-Fadrosh E.A."/>
            <person name="Kyrpides N.C."/>
            <person name="Woyke T."/>
        </authorList>
    </citation>
    <scope>NUCLEOTIDE SEQUENCE</scope>
    <source>
        <strain evidence="12">GVMAG-M-3300018428-16</strain>
    </source>
</reference>
<evidence type="ECO:0000256" key="10">
    <source>
        <dbReference type="SAM" id="MobiDB-lite"/>
    </source>
</evidence>
<protein>
    <recommendedName>
        <fullName evidence="4">prolyl aminopeptidase</fullName>
        <ecNumber evidence="4">3.4.11.5</ecNumber>
    </recommendedName>
    <alternativeName>
        <fullName evidence="9">Prolyl aminopeptidase</fullName>
    </alternativeName>
</protein>
<keyword evidence="6" id="KW-0963">Cytoplasm</keyword>
<dbReference type="EC" id="3.4.11.5" evidence="4"/>
<dbReference type="SUPFAM" id="SSF52833">
    <property type="entry name" value="Thioredoxin-like"/>
    <property type="match status" value="1"/>
</dbReference>
<evidence type="ECO:0000256" key="3">
    <source>
        <dbReference type="ARBA" id="ARBA00010088"/>
    </source>
</evidence>
<evidence type="ECO:0000256" key="8">
    <source>
        <dbReference type="ARBA" id="ARBA00022801"/>
    </source>
</evidence>
<comment type="similarity">
    <text evidence="3">Belongs to the peptidase S33 family.</text>
</comment>
<dbReference type="SUPFAM" id="SSF53474">
    <property type="entry name" value="alpha/beta-Hydrolases"/>
    <property type="match status" value="1"/>
</dbReference>
<evidence type="ECO:0000256" key="4">
    <source>
        <dbReference type="ARBA" id="ARBA00012568"/>
    </source>
</evidence>
<keyword evidence="7" id="KW-0645">Protease</keyword>
<dbReference type="InterPro" id="IPR029058">
    <property type="entry name" value="AB_hydrolase_fold"/>
</dbReference>
<keyword evidence="8" id="KW-0378">Hydrolase</keyword>
<evidence type="ECO:0000256" key="5">
    <source>
        <dbReference type="ARBA" id="ARBA00022438"/>
    </source>
</evidence>
<feature type="domain" description="AB hydrolase-1" evidence="11">
    <location>
        <begin position="185"/>
        <end position="450"/>
    </location>
</feature>
<dbReference type="GO" id="GO:0005737">
    <property type="term" value="C:cytoplasm"/>
    <property type="evidence" value="ECO:0007669"/>
    <property type="project" value="UniProtKB-SubCell"/>
</dbReference>
<accession>A0A6C0BR12</accession>
<feature type="region of interest" description="Disordered" evidence="10">
    <location>
        <begin position="120"/>
        <end position="147"/>
    </location>
</feature>
<evidence type="ECO:0000256" key="2">
    <source>
        <dbReference type="ARBA" id="ARBA00004496"/>
    </source>
</evidence>
<dbReference type="InterPro" id="IPR000073">
    <property type="entry name" value="AB_hydrolase_1"/>
</dbReference>
<evidence type="ECO:0000313" key="12">
    <source>
        <dbReference type="EMBL" id="QHS94885.1"/>
    </source>
</evidence>
<dbReference type="PANTHER" id="PTHR43722:SF1">
    <property type="entry name" value="PROLINE IMINOPEPTIDASE"/>
    <property type="match status" value="1"/>
</dbReference>
<comment type="catalytic activity">
    <reaction evidence="1">
        <text>Release of N-terminal proline from a peptide.</text>
        <dbReference type="EC" id="3.4.11.5"/>
    </reaction>
</comment>
<dbReference type="GO" id="GO:0006508">
    <property type="term" value="P:proteolysis"/>
    <property type="evidence" value="ECO:0007669"/>
    <property type="project" value="UniProtKB-KW"/>
</dbReference>
<name>A0A6C0BR12_9ZZZZ</name>
<evidence type="ECO:0000256" key="7">
    <source>
        <dbReference type="ARBA" id="ARBA00022670"/>
    </source>
</evidence>
<evidence type="ECO:0000256" key="9">
    <source>
        <dbReference type="ARBA" id="ARBA00029605"/>
    </source>
</evidence>
<dbReference type="Gene3D" id="3.40.50.1820">
    <property type="entry name" value="alpha/beta hydrolase"/>
    <property type="match status" value="1"/>
</dbReference>
<organism evidence="12">
    <name type="scientific">viral metagenome</name>
    <dbReference type="NCBI Taxonomy" id="1070528"/>
    <lineage>
        <taxon>unclassified sequences</taxon>
        <taxon>metagenomes</taxon>
        <taxon>organismal metagenomes</taxon>
    </lineage>
</organism>
<evidence type="ECO:0000259" key="11">
    <source>
        <dbReference type="Pfam" id="PF00561"/>
    </source>
</evidence>
<comment type="subcellular location">
    <subcellularLocation>
        <location evidence="2">Cytoplasm</location>
    </subcellularLocation>
</comment>
<dbReference type="GO" id="GO:0004177">
    <property type="term" value="F:aminopeptidase activity"/>
    <property type="evidence" value="ECO:0007669"/>
    <property type="project" value="UniProtKB-KW"/>
</dbReference>
<sequence>MVKVYYIEKRSDTKKIKDLNADINNKIKVVCLIYLNGCPACESVSGDWLNASKIFKKVHSDNNIAIAYINRDALPDIDYKQEVFAFPHFSTITGKNIKNFEPDRSESGLIKFMEEQSENEKVMTGGKKKPKRKYTQRKNKHKKKITQKNKKDMYYYNQSKMITDGYIKTGIHSVYYSCYGNKNGKPVLVVHGGPGAPPSPKTTRMFNPKKYFIVLIHQRGCGKSTPTGELKANNTHELINDFEKIRKKLNINKWMLLGGSWGSFLSLVYAIKYPGNISEIIVSGIFLGGKDEVDWVNSGTGANYFFPKEWEEYIKQIPINERDNLIQAYGKRFEGELGNKVKNKALYNWAKWEESVANLEPNNKSEIIKSIKKNDLYKTFAMFEYHYFKNNCFVPKNYLKNKEVYKVLKNIPVEIIHGRYDMICPAYIAYDLHKYIPHSNLYFTTAGHSSSDIKNRRKIIEITDKYV</sequence>
<evidence type="ECO:0000256" key="6">
    <source>
        <dbReference type="ARBA" id="ARBA00022490"/>
    </source>
</evidence>
<dbReference type="InterPro" id="IPR002410">
    <property type="entry name" value="Peptidase_S33"/>
</dbReference>
<dbReference type="PANTHER" id="PTHR43722">
    <property type="entry name" value="PROLINE IMINOPEPTIDASE"/>
    <property type="match status" value="1"/>
</dbReference>
<dbReference type="NCBIfam" id="TIGR01249">
    <property type="entry name" value="pro_imino_pep_1"/>
    <property type="match status" value="1"/>
</dbReference>
<dbReference type="InterPro" id="IPR005944">
    <property type="entry name" value="Pro_iminopeptidase"/>
</dbReference>
<dbReference type="InterPro" id="IPR036249">
    <property type="entry name" value="Thioredoxin-like_sf"/>
</dbReference>
<feature type="compositionally biased region" description="Basic residues" evidence="10">
    <location>
        <begin position="126"/>
        <end position="147"/>
    </location>
</feature>
<dbReference type="EMBL" id="MN739234">
    <property type="protein sequence ID" value="QHS94885.1"/>
    <property type="molecule type" value="Genomic_DNA"/>
</dbReference>
<proteinExistence type="inferred from homology"/>
<dbReference type="AlphaFoldDB" id="A0A6C0BR12"/>
<keyword evidence="5" id="KW-0031">Aminopeptidase</keyword>